<evidence type="ECO:0000256" key="1">
    <source>
        <dbReference type="SAM" id="Phobius"/>
    </source>
</evidence>
<feature type="transmembrane region" description="Helical" evidence="1">
    <location>
        <begin position="314"/>
        <end position="336"/>
    </location>
</feature>
<comment type="caution">
    <text evidence="3">The sequence shown here is derived from an EMBL/GenBank/DDBJ whole genome shotgun (WGS) entry which is preliminary data.</text>
</comment>
<feature type="transmembrane region" description="Helical" evidence="1">
    <location>
        <begin position="181"/>
        <end position="202"/>
    </location>
</feature>
<feature type="transmembrane region" description="Helical" evidence="1">
    <location>
        <begin position="118"/>
        <end position="136"/>
    </location>
</feature>
<dbReference type="GO" id="GO:0009055">
    <property type="term" value="F:electron transfer activity"/>
    <property type="evidence" value="ECO:0007669"/>
    <property type="project" value="InterPro"/>
</dbReference>
<evidence type="ECO:0000313" key="4">
    <source>
        <dbReference type="Proteomes" id="UP000266089"/>
    </source>
</evidence>
<dbReference type="OrthoDB" id="9787495at2"/>
<feature type="transmembrane region" description="Helical" evidence="1">
    <location>
        <begin position="148"/>
        <end position="169"/>
    </location>
</feature>
<keyword evidence="1" id="KW-1133">Transmembrane helix</keyword>
<proteinExistence type="predicted"/>
<evidence type="ECO:0000313" key="3">
    <source>
        <dbReference type="EMBL" id="RIH74680.1"/>
    </source>
</evidence>
<protein>
    <recommendedName>
        <fullName evidence="2">Urate oxidase N-terminal domain-containing protein</fullName>
    </recommendedName>
</protein>
<dbReference type="Pfam" id="PF06181">
    <property type="entry name" value="Urate_ox_N"/>
    <property type="match status" value="1"/>
</dbReference>
<dbReference type="SUPFAM" id="SSF46626">
    <property type="entry name" value="Cytochrome c"/>
    <property type="match status" value="1"/>
</dbReference>
<dbReference type="Proteomes" id="UP000266089">
    <property type="component" value="Unassembled WGS sequence"/>
</dbReference>
<feature type="domain" description="Urate oxidase N-terminal" evidence="2">
    <location>
        <begin position="39"/>
        <end position="327"/>
    </location>
</feature>
<evidence type="ECO:0000259" key="2">
    <source>
        <dbReference type="Pfam" id="PF06181"/>
    </source>
</evidence>
<dbReference type="RefSeq" id="WP_036197255.1">
    <property type="nucleotide sequence ID" value="NZ_JBHSXZ010000028.1"/>
</dbReference>
<feature type="transmembrane region" description="Helical" evidence="1">
    <location>
        <begin position="50"/>
        <end position="69"/>
    </location>
</feature>
<organism evidence="3 4">
    <name type="scientific">Meiothermus taiwanensis</name>
    <dbReference type="NCBI Taxonomy" id="172827"/>
    <lineage>
        <taxon>Bacteria</taxon>
        <taxon>Thermotogati</taxon>
        <taxon>Deinococcota</taxon>
        <taxon>Deinococci</taxon>
        <taxon>Thermales</taxon>
        <taxon>Thermaceae</taxon>
        <taxon>Meiothermus</taxon>
    </lineage>
</organism>
<name>A0A399DXF9_9DEIN</name>
<dbReference type="GO" id="GO:0020037">
    <property type="term" value="F:heme binding"/>
    <property type="evidence" value="ECO:0007669"/>
    <property type="project" value="InterPro"/>
</dbReference>
<keyword evidence="1" id="KW-0472">Membrane</keyword>
<accession>A0A399DXF9</accession>
<dbReference type="InterPro" id="IPR010389">
    <property type="entry name" value="Urate_ox_N"/>
</dbReference>
<dbReference type="AlphaFoldDB" id="A0A399DXF9"/>
<dbReference type="EMBL" id="QWKX01000099">
    <property type="protein sequence ID" value="RIH74680.1"/>
    <property type="molecule type" value="Genomic_DNA"/>
</dbReference>
<feature type="transmembrane region" description="Helical" evidence="1">
    <location>
        <begin position="285"/>
        <end position="302"/>
    </location>
</feature>
<sequence>MNPLHQDRLRIVKWPWVLALLALFAVAVALTLANGWQAHAREWLNLVVRWLHIIYGIAWIGASFYFIFLENALERQGVRAELSGNLWAIHGGGIYYLEKYKTAPKELPRYLHWFKWDAYLTWVTGFLLLIIVYYADPRTILLAPGSTLPGWAAIAIAIGSLGAAWLVYVGLSSTQLLYRPALFLLVGGVLVALAAYLLGQVFSGRGAFMHIGAMLGTIMAANVFFVIIPSQKKLVRAAQQGETLDPNFVAWVQLRSRHNNYLTLPVLFTMIAHHFPMTYNHGANWLILILLFAAGVAVRHFINVTEKEHHKTLVEGGAMPYLLVLAAALLLGAFYLTAPRPSTAAQNQPPVTFAEVHDIIVQHCQMCHAARPTQPGFVSAPGGVVLETPEQIVGYAQKIKQVAVDTQYMPLLVPGVPPMTPEQRARLGAWVAQGAPGP</sequence>
<reference evidence="3 4" key="1">
    <citation type="submission" date="2018-08" db="EMBL/GenBank/DDBJ databases">
        <title>Meiothermus cateniformans JCM 15151 genome sequencing project.</title>
        <authorList>
            <person name="Da Costa M.S."/>
            <person name="Albuquerque L."/>
            <person name="Raposo P."/>
            <person name="Froufe H.J.C."/>
            <person name="Barroso C.S."/>
            <person name="Egas C."/>
        </authorList>
    </citation>
    <scope>NUCLEOTIDE SEQUENCE [LARGE SCALE GENOMIC DNA]</scope>
    <source>
        <strain evidence="3 4">JCM 15151</strain>
    </source>
</reference>
<gene>
    <name evidence="3" type="ORF">Mcate_02600</name>
</gene>
<dbReference type="InterPro" id="IPR036909">
    <property type="entry name" value="Cyt_c-like_dom_sf"/>
</dbReference>
<keyword evidence="1" id="KW-0812">Transmembrane</keyword>
<feature type="transmembrane region" description="Helical" evidence="1">
    <location>
        <begin position="208"/>
        <end position="228"/>
    </location>
</feature>